<accession>A0A0C9T7J9</accession>
<dbReference type="EMBL" id="KN837443">
    <property type="protein sequence ID" value="KIJ24973.1"/>
    <property type="molecule type" value="Genomic_DNA"/>
</dbReference>
<dbReference type="AlphaFoldDB" id="A0A0C9T7J9"/>
<reference evidence="2 3" key="1">
    <citation type="submission" date="2014-06" db="EMBL/GenBank/DDBJ databases">
        <title>Evolutionary Origins and Diversification of the Mycorrhizal Mutualists.</title>
        <authorList>
            <consortium name="DOE Joint Genome Institute"/>
            <consortium name="Mycorrhizal Genomics Consortium"/>
            <person name="Kohler A."/>
            <person name="Kuo A."/>
            <person name="Nagy L.G."/>
            <person name="Floudas D."/>
            <person name="Copeland A."/>
            <person name="Barry K.W."/>
            <person name="Cichocki N."/>
            <person name="Veneault-Fourrey C."/>
            <person name="LaButti K."/>
            <person name="Lindquist E.A."/>
            <person name="Lipzen A."/>
            <person name="Lundell T."/>
            <person name="Morin E."/>
            <person name="Murat C."/>
            <person name="Riley R."/>
            <person name="Ohm R."/>
            <person name="Sun H."/>
            <person name="Tunlid A."/>
            <person name="Henrissat B."/>
            <person name="Grigoriev I.V."/>
            <person name="Hibbett D.S."/>
            <person name="Martin F."/>
        </authorList>
    </citation>
    <scope>NUCLEOTIDE SEQUENCE [LARGE SCALE GENOMIC DNA]</scope>
    <source>
        <strain evidence="2 3">SS14</strain>
    </source>
</reference>
<name>A0A0C9T7J9_SPHS4</name>
<evidence type="ECO:0000313" key="3">
    <source>
        <dbReference type="Proteomes" id="UP000054279"/>
    </source>
</evidence>
<dbReference type="OrthoDB" id="3265128at2759"/>
<protein>
    <submittedName>
        <fullName evidence="2">Uncharacterized protein</fullName>
    </submittedName>
</protein>
<evidence type="ECO:0000256" key="1">
    <source>
        <dbReference type="SAM" id="MobiDB-lite"/>
    </source>
</evidence>
<sequence length="237" mass="26210">MAHKDGVAPSQNEPEGMYGHLGLRLEDQQHPARPTSSGARAQNWPPTQSSPYQDMSAQPIAALSNTGSRTVRTSHSDRSPHHSSTTVVDNQNICSGNQQQEQEELRARACTNEQREPSPPVHPYIFDEDFEAVRTRAGILKDQEKQRASIPEMISGFKAKPLTHSVPGKVIHAFKAFEYIPYTSLTTAACLKADNGEQEMELRVNGTLAVKKLDRQDERAIREGSWQAASKLAVELA</sequence>
<feature type="compositionally biased region" description="Polar residues" evidence="1">
    <location>
        <begin position="34"/>
        <end position="56"/>
    </location>
</feature>
<feature type="compositionally biased region" description="Polar residues" evidence="1">
    <location>
        <begin position="82"/>
        <end position="97"/>
    </location>
</feature>
<evidence type="ECO:0000313" key="2">
    <source>
        <dbReference type="EMBL" id="KIJ24973.1"/>
    </source>
</evidence>
<feature type="compositionally biased region" description="Polar residues" evidence="1">
    <location>
        <begin position="63"/>
        <end position="73"/>
    </location>
</feature>
<dbReference type="Proteomes" id="UP000054279">
    <property type="component" value="Unassembled WGS sequence"/>
</dbReference>
<organism evidence="2 3">
    <name type="scientific">Sphaerobolus stellatus (strain SS14)</name>
    <dbReference type="NCBI Taxonomy" id="990650"/>
    <lineage>
        <taxon>Eukaryota</taxon>
        <taxon>Fungi</taxon>
        <taxon>Dikarya</taxon>
        <taxon>Basidiomycota</taxon>
        <taxon>Agaricomycotina</taxon>
        <taxon>Agaricomycetes</taxon>
        <taxon>Phallomycetidae</taxon>
        <taxon>Geastrales</taxon>
        <taxon>Sphaerobolaceae</taxon>
        <taxon>Sphaerobolus</taxon>
    </lineage>
</organism>
<gene>
    <name evidence="2" type="ORF">M422DRAFT_274138</name>
</gene>
<feature type="region of interest" description="Disordered" evidence="1">
    <location>
        <begin position="1"/>
        <end position="124"/>
    </location>
</feature>
<keyword evidence="3" id="KW-1185">Reference proteome</keyword>
<dbReference type="HOGENOM" id="CLU_1171259_0_0_1"/>
<proteinExistence type="predicted"/>